<name>A0A0D6DUL9_9LACT</name>
<dbReference type="PANTHER" id="PTHR43626:SF4">
    <property type="entry name" value="GCN5-RELATED N-ACETYLTRANSFERASE 2, CHLOROPLASTIC"/>
    <property type="match status" value="1"/>
</dbReference>
<dbReference type="RefSeq" id="WP_050702942.1">
    <property type="nucleotide sequence ID" value="NZ_LN774769.1"/>
</dbReference>
<feature type="domain" description="N-acetyltransferase" evidence="3">
    <location>
        <begin position="2"/>
        <end position="142"/>
    </location>
</feature>
<dbReference type="GO" id="GO:0005737">
    <property type="term" value="C:cytoplasm"/>
    <property type="evidence" value="ECO:0007669"/>
    <property type="project" value="TreeGrafter"/>
</dbReference>
<dbReference type="KEGG" id="lpk:LACPI_0459"/>
<evidence type="ECO:0000259" key="3">
    <source>
        <dbReference type="PROSITE" id="PS51186"/>
    </source>
</evidence>
<gene>
    <name evidence="4" type="ORF">LACPI_0459</name>
</gene>
<protein>
    <submittedName>
        <fullName evidence="4">N-Acyltransferase superfamily protein</fullName>
    </submittedName>
</protein>
<dbReference type="PROSITE" id="PS51186">
    <property type="entry name" value="GNAT"/>
    <property type="match status" value="1"/>
</dbReference>
<dbReference type="InterPro" id="IPR016181">
    <property type="entry name" value="Acyl_CoA_acyltransferase"/>
</dbReference>
<dbReference type="PANTHER" id="PTHR43626">
    <property type="entry name" value="ACYL-COA N-ACYLTRANSFERASE"/>
    <property type="match status" value="1"/>
</dbReference>
<dbReference type="InterPro" id="IPR000182">
    <property type="entry name" value="GNAT_dom"/>
</dbReference>
<dbReference type="SUPFAM" id="SSF55729">
    <property type="entry name" value="Acyl-CoA N-acyltransferases (Nat)"/>
    <property type="match status" value="1"/>
</dbReference>
<dbReference type="Gene3D" id="3.40.630.30">
    <property type="match status" value="1"/>
</dbReference>
<dbReference type="AlphaFoldDB" id="A0A0D6DUL9"/>
<dbReference type="InterPro" id="IPR045039">
    <property type="entry name" value="NSI-like"/>
</dbReference>
<evidence type="ECO:0000256" key="1">
    <source>
        <dbReference type="ARBA" id="ARBA00022679"/>
    </source>
</evidence>
<evidence type="ECO:0000313" key="4">
    <source>
        <dbReference type="EMBL" id="CEN27659.1"/>
    </source>
</evidence>
<dbReference type="HOGENOM" id="CLU_086503_3_0_9"/>
<accession>A0A0D6DUL9</accession>
<dbReference type="GO" id="GO:0008080">
    <property type="term" value="F:N-acetyltransferase activity"/>
    <property type="evidence" value="ECO:0007669"/>
    <property type="project" value="InterPro"/>
</dbReference>
<dbReference type="Pfam" id="PF00583">
    <property type="entry name" value="Acetyltransf_1"/>
    <property type="match status" value="1"/>
</dbReference>
<sequence length="142" mass="16301">MITYEKTDTHVDYAEVTKIMHDVELTTMEVTQIERSFKNSQVLAFAFEEGKLVACGRALSDRVSQANIYNIAVEKRLQGKGIGRKIIQTLLDQLVGQIVTLYTHPQTHNYYKKIGFSNLNTGFIKLPSHEKTWYIEEGFIDQ</sequence>
<keyword evidence="1 4" id="KW-0808">Transferase</keyword>
<evidence type="ECO:0000256" key="2">
    <source>
        <dbReference type="ARBA" id="ARBA00023315"/>
    </source>
</evidence>
<organism evidence="4 5">
    <name type="scientific">Pseudolactococcus piscium MKFS47</name>
    <dbReference type="NCBI Taxonomy" id="297352"/>
    <lineage>
        <taxon>Bacteria</taxon>
        <taxon>Bacillati</taxon>
        <taxon>Bacillota</taxon>
        <taxon>Bacilli</taxon>
        <taxon>Lactobacillales</taxon>
        <taxon>Streptococcaceae</taxon>
        <taxon>Pseudolactococcus</taxon>
    </lineage>
</organism>
<evidence type="ECO:0000313" key="5">
    <source>
        <dbReference type="Proteomes" id="UP000033166"/>
    </source>
</evidence>
<dbReference type="Proteomes" id="UP000033166">
    <property type="component" value="Chromosome I"/>
</dbReference>
<keyword evidence="2 4" id="KW-0012">Acyltransferase</keyword>
<dbReference type="EMBL" id="LN774769">
    <property type="protein sequence ID" value="CEN27659.1"/>
    <property type="molecule type" value="Genomic_DNA"/>
</dbReference>
<reference evidence="5" key="1">
    <citation type="submission" date="2015-01" db="EMBL/GenBank/DDBJ databases">
        <authorList>
            <person name="Andreevskaya M."/>
        </authorList>
    </citation>
    <scope>NUCLEOTIDE SEQUENCE [LARGE SCALE GENOMIC DNA]</scope>
    <source>
        <strain evidence="5">MKFS47</strain>
    </source>
</reference>
<proteinExistence type="predicted"/>
<dbReference type="CDD" id="cd04301">
    <property type="entry name" value="NAT_SF"/>
    <property type="match status" value="1"/>
</dbReference>